<gene>
    <name evidence="2" type="ORF">BO94DRAFT_470594</name>
</gene>
<organism evidence="2 3">
    <name type="scientific">Aspergillus sclerotioniger CBS 115572</name>
    <dbReference type="NCBI Taxonomy" id="1450535"/>
    <lineage>
        <taxon>Eukaryota</taxon>
        <taxon>Fungi</taxon>
        <taxon>Dikarya</taxon>
        <taxon>Ascomycota</taxon>
        <taxon>Pezizomycotina</taxon>
        <taxon>Eurotiomycetes</taxon>
        <taxon>Eurotiomycetidae</taxon>
        <taxon>Eurotiales</taxon>
        <taxon>Aspergillaceae</taxon>
        <taxon>Aspergillus</taxon>
        <taxon>Aspergillus subgen. Circumdati</taxon>
    </lineage>
</organism>
<dbReference type="AlphaFoldDB" id="A0A317W6H0"/>
<proteinExistence type="predicted"/>
<dbReference type="RefSeq" id="XP_025465449.1">
    <property type="nucleotide sequence ID" value="XM_025608345.1"/>
</dbReference>
<evidence type="ECO:0000313" key="3">
    <source>
        <dbReference type="Proteomes" id="UP000246702"/>
    </source>
</evidence>
<accession>A0A317W6H0</accession>
<dbReference type="EMBL" id="MSFK01000021">
    <property type="protein sequence ID" value="PWY80847.1"/>
    <property type="molecule type" value="Genomic_DNA"/>
</dbReference>
<sequence length="198" mass="22486">MLSCILIIRTIILHQLNTPIIIPLPDNPAPEKDIIDCIPSPPPERQSWAAFGTGPGTRVYGYPSKGGYYRLDDCLGIELDFLGLDRFNVTRHPPESDPEWQAKEDAHLRHLGATWVKYHDDDFWFTVEGPEDSDPYTKVGWPAAGGVWVLHITYGEAWKRGAAILYNARDMEERCELIKRLGGEFFEDPNDCPYLDLS</sequence>
<dbReference type="GeneID" id="37110488"/>
<evidence type="ECO:0000313" key="2">
    <source>
        <dbReference type="EMBL" id="PWY80847.1"/>
    </source>
</evidence>
<dbReference type="Proteomes" id="UP000246702">
    <property type="component" value="Unassembled WGS sequence"/>
</dbReference>
<dbReference type="OrthoDB" id="4487429at2759"/>
<feature type="signal peptide" evidence="1">
    <location>
        <begin position="1"/>
        <end position="15"/>
    </location>
</feature>
<reference evidence="2 3" key="1">
    <citation type="submission" date="2016-12" db="EMBL/GenBank/DDBJ databases">
        <title>The genomes of Aspergillus section Nigri reveals drivers in fungal speciation.</title>
        <authorList>
            <consortium name="DOE Joint Genome Institute"/>
            <person name="Vesth T.C."/>
            <person name="Nybo J."/>
            <person name="Theobald S."/>
            <person name="Brandl J."/>
            <person name="Frisvad J.C."/>
            <person name="Nielsen K.F."/>
            <person name="Lyhne E.K."/>
            <person name="Kogle M.E."/>
            <person name="Kuo A."/>
            <person name="Riley R."/>
            <person name="Clum A."/>
            <person name="Nolan M."/>
            <person name="Lipzen A."/>
            <person name="Salamov A."/>
            <person name="Henrissat B."/>
            <person name="Wiebenga A."/>
            <person name="De Vries R.P."/>
            <person name="Grigoriev I.V."/>
            <person name="Mortensen U.H."/>
            <person name="Andersen M.R."/>
            <person name="Baker S.E."/>
        </authorList>
    </citation>
    <scope>NUCLEOTIDE SEQUENCE [LARGE SCALE GENOMIC DNA]</scope>
    <source>
        <strain evidence="2 3">CBS 115572</strain>
    </source>
</reference>
<evidence type="ECO:0000256" key="1">
    <source>
        <dbReference type="SAM" id="SignalP"/>
    </source>
</evidence>
<comment type="caution">
    <text evidence="2">The sequence shown here is derived from an EMBL/GenBank/DDBJ whole genome shotgun (WGS) entry which is preliminary data.</text>
</comment>
<feature type="chain" id="PRO_5016275808" evidence="1">
    <location>
        <begin position="16"/>
        <end position="198"/>
    </location>
</feature>
<keyword evidence="3" id="KW-1185">Reference proteome</keyword>
<dbReference type="STRING" id="1450535.A0A317W6H0"/>
<name>A0A317W6H0_9EURO</name>
<protein>
    <submittedName>
        <fullName evidence="2">Uncharacterized protein</fullName>
    </submittedName>
</protein>
<keyword evidence="1" id="KW-0732">Signal</keyword>